<organism evidence="6 7">
    <name type="scientific">Steinernema carpocapsae</name>
    <name type="common">Entomopathogenic nematode</name>
    <dbReference type="NCBI Taxonomy" id="34508"/>
    <lineage>
        <taxon>Eukaryota</taxon>
        <taxon>Metazoa</taxon>
        <taxon>Ecdysozoa</taxon>
        <taxon>Nematoda</taxon>
        <taxon>Chromadorea</taxon>
        <taxon>Rhabditida</taxon>
        <taxon>Tylenchina</taxon>
        <taxon>Panagrolaimomorpha</taxon>
        <taxon>Strongyloidoidea</taxon>
        <taxon>Steinernematidae</taxon>
        <taxon>Steinernema</taxon>
    </lineage>
</organism>
<dbReference type="GO" id="GO:0005737">
    <property type="term" value="C:cytoplasm"/>
    <property type="evidence" value="ECO:0007669"/>
    <property type="project" value="TreeGrafter"/>
</dbReference>
<dbReference type="InterPro" id="IPR029071">
    <property type="entry name" value="Ubiquitin-like_domsf"/>
</dbReference>
<dbReference type="EMBL" id="AZBU02000008">
    <property type="protein sequence ID" value="TKR68031.1"/>
    <property type="molecule type" value="Genomic_DNA"/>
</dbReference>
<evidence type="ECO:0000256" key="5">
    <source>
        <dbReference type="PIRNR" id="PIRNR038027"/>
    </source>
</evidence>
<dbReference type="OrthoDB" id="284357at2759"/>
<comment type="caution">
    <text evidence="6">The sequence shown here is derived from an EMBL/GenBank/DDBJ whole genome shotgun (WGS) entry which is preliminary data.</text>
</comment>
<evidence type="ECO:0000256" key="2">
    <source>
        <dbReference type="ARBA" id="ARBA00015319"/>
    </source>
</evidence>
<dbReference type="Gene3D" id="3.10.20.90">
    <property type="entry name" value="Phosphatidylinositol 3-kinase Catalytic Subunit, Chain A, domain 1"/>
    <property type="match status" value="1"/>
</dbReference>
<reference evidence="6 7" key="1">
    <citation type="journal article" date="2015" name="Genome Biol.">
        <title>Comparative genomics of Steinernema reveals deeply conserved gene regulatory networks.</title>
        <authorList>
            <person name="Dillman A.R."/>
            <person name="Macchietto M."/>
            <person name="Porter C.F."/>
            <person name="Rogers A."/>
            <person name="Williams B."/>
            <person name="Antoshechkin I."/>
            <person name="Lee M.M."/>
            <person name="Goodwin Z."/>
            <person name="Lu X."/>
            <person name="Lewis E.E."/>
            <person name="Goodrich-Blair H."/>
            <person name="Stock S.P."/>
            <person name="Adams B.J."/>
            <person name="Sternberg P.W."/>
            <person name="Mortazavi A."/>
        </authorList>
    </citation>
    <scope>NUCLEOTIDE SEQUENCE [LARGE SCALE GENOMIC DNA]</scope>
    <source>
        <strain evidence="6 7">ALL</strain>
    </source>
</reference>
<dbReference type="FunFam" id="3.10.20.90:FF:000044">
    <property type="entry name" value="Ubiquitin-fold modifier 1"/>
    <property type="match status" value="1"/>
</dbReference>
<keyword evidence="3" id="KW-1017">Isopeptide bond</keyword>
<dbReference type="Pfam" id="PF03671">
    <property type="entry name" value="Ufm1"/>
    <property type="match status" value="1"/>
</dbReference>
<dbReference type="Proteomes" id="UP000298663">
    <property type="component" value="Unassembled WGS sequence"/>
</dbReference>
<comment type="function">
    <text evidence="5">Ubiquitin-like modifier.</text>
</comment>
<dbReference type="GO" id="GO:0005634">
    <property type="term" value="C:nucleus"/>
    <property type="evidence" value="ECO:0007669"/>
    <property type="project" value="TreeGrafter"/>
</dbReference>
<dbReference type="GO" id="GO:1990592">
    <property type="term" value="P:protein K69-linked ufmylation"/>
    <property type="evidence" value="ECO:0007669"/>
    <property type="project" value="TreeGrafter"/>
</dbReference>
<evidence type="ECO:0000313" key="7">
    <source>
        <dbReference type="Proteomes" id="UP000298663"/>
    </source>
</evidence>
<comment type="similarity">
    <text evidence="1 5">Belongs to the UFM1 family.</text>
</comment>
<accession>A0A4U5MFN8</accession>
<keyword evidence="4 5" id="KW-0833">Ubl conjugation pathway</keyword>
<evidence type="ECO:0000313" key="6">
    <source>
        <dbReference type="EMBL" id="TKR68031.1"/>
    </source>
</evidence>
<sequence length="89" mass="9546">MSGAATKVTFKITLTSDPKLPYKVLSVPDSTPFTAVLKYAAEEFKVPPATSAIITNDGVGINPAQSAGNIFMKHGSELRLIPRDRVGYH</sequence>
<gene>
    <name evidence="6" type="ORF">L596_024081</name>
</gene>
<evidence type="ECO:0000256" key="3">
    <source>
        <dbReference type="ARBA" id="ARBA00022499"/>
    </source>
</evidence>
<dbReference type="PANTHER" id="PTHR15825:SF0">
    <property type="entry name" value="UBIQUITIN-FOLD MODIFIER 1"/>
    <property type="match status" value="1"/>
</dbReference>
<dbReference type="InterPro" id="IPR005375">
    <property type="entry name" value="UFM1"/>
</dbReference>
<proteinExistence type="inferred from homology"/>
<dbReference type="STRING" id="34508.A0A4U5MFN8"/>
<dbReference type="CDD" id="cd01766">
    <property type="entry name" value="Ubl_UFM1"/>
    <property type="match status" value="1"/>
</dbReference>
<dbReference type="AlphaFoldDB" id="A0A4U5MFN8"/>
<dbReference type="PIRSF" id="PIRSF038027">
    <property type="entry name" value="Ubiquitin-like_Ufm1"/>
    <property type="match status" value="1"/>
</dbReference>
<evidence type="ECO:0000256" key="1">
    <source>
        <dbReference type="ARBA" id="ARBA00010230"/>
    </source>
</evidence>
<name>A0A4U5MFN8_STECR</name>
<reference evidence="6 7" key="2">
    <citation type="journal article" date="2019" name="G3 (Bethesda)">
        <title>Hybrid Assembly of the Genome of the Entomopathogenic Nematode Steinernema carpocapsae Identifies the X-Chromosome.</title>
        <authorList>
            <person name="Serra L."/>
            <person name="Macchietto M."/>
            <person name="Macias-Munoz A."/>
            <person name="McGill C.J."/>
            <person name="Rodriguez I.M."/>
            <person name="Rodriguez B."/>
            <person name="Murad R."/>
            <person name="Mortazavi A."/>
        </authorList>
    </citation>
    <scope>NUCLEOTIDE SEQUENCE [LARGE SCALE GENOMIC DNA]</scope>
    <source>
        <strain evidence="6 7">ALL</strain>
    </source>
</reference>
<protein>
    <recommendedName>
        <fullName evidence="2 5">Ubiquitin-fold modifier 1</fullName>
    </recommendedName>
</protein>
<keyword evidence="7" id="KW-1185">Reference proteome</keyword>
<dbReference type="PANTHER" id="PTHR15825">
    <property type="entry name" value="UBIQUITIN-FOLD MODIFIER 1"/>
    <property type="match status" value="1"/>
</dbReference>
<evidence type="ECO:0000256" key="4">
    <source>
        <dbReference type="ARBA" id="ARBA00022786"/>
    </source>
</evidence>
<dbReference type="SUPFAM" id="SSF54236">
    <property type="entry name" value="Ubiquitin-like"/>
    <property type="match status" value="1"/>
</dbReference>